<evidence type="ECO:0000313" key="2">
    <source>
        <dbReference type="Proteomes" id="UP000075260"/>
    </source>
</evidence>
<comment type="caution">
    <text evidence="1">The sequence shown here is derived from an EMBL/GenBank/DDBJ whole genome shotgun (WGS) entry which is preliminary data.</text>
</comment>
<name>A0A150PZC3_SORCE</name>
<dbReference type="Gene3D" id="1.25.40.10">
    <property type="entry name" value="Tetratricopeptide repeat domain"/>
    <property type="match status" value="1"/>
</dbReference>
<reference evidence="1 2" key="1">
    <citation type="submission" date="2014-02" db="EMBL/GenBank/DDBJ databases">
        <title>The small core and large imbalanced accessory genome model reveals a collaborative survival strategy of Sorangium cellulosum strains in nature.</title>
        <authorList>
            <person name="Han K."/>
            <person name="Peng R."/>
            <person name="Blom J."/>
            <person name="Li Y.-Z."/>
        </authorList>
    </citation>
    <scope>NUCLEOTIDE SEQUENCE [LARGE SCALE GENOMIC DNA]</scope>
    <source>
        <strain evidence="1 2">So0008-312</strain>
    </source>
</reference>
<organism evidence="1 2">
    <name type="scientific">Sorangium cellulosum</name>
    <name type="common">Polyangium cellulosum</name>
    <dbReference type="NCBI Taxonomy" id="56"/>
    <lineage>
        <taxon>Bacteria</taxon>
        <taxon>Pseudomonadati</taxon>
        <taxon>Myxococcota</taxon>
        <taxon>Polyangia</taxon>
        <taxon>Polyangiales</taxon>
        <taxon>Polyangiaceae</taxon>
        <taxon>Sorangium</taxon>
    </lineage>
</organism>
<gene>
    <name evidence="1" type="ORF">BE15_43530</name>
</gene>
<proteinExistence type="predicted"/>
<dbReference type="InterPro" id="IPR011990">
    <property type="entry name" value="TPR-like_helical_dom_sf"/>
</dbReference>
<dbReference type="SUPFAM" id="SSF48452">
    <property type="entry name" value="TPR-like"/>
    <property type="match status" value="1"/>
</dbReference>
<dbReference type="EMBL" id="JEMA01001240">
    <property type="protein sequence ID" value="KYF60903.1"/>
    <property type="molecule type" value="Genomic_DNA"/>
</dbReference>
<evidence type="ECO:0000313" key="1">
    <source>
        <dbReference type="EMBL" id="KYF60903.1"/>
    </source>
</evidence>
<dbReference type="Proteomes" id="UP000075260">
    <property type="component" value="Unassembled WGS sequence"/>
</dbReference>
<accession>A0A150PZC3</accession>
<dbReference type="AlphaFoldDB" id="A0A150PZC3"/>
<sequence>MWLQRVIAVLVVTMTNASVCSEALSQVSDADKRARAEVLNKEAAVEMAAGKHASACPKFKQVVELVPSGIGAKMSLAACYEQWGRLASALKAYRQAEQAAKAARDPREAAAQARAAQLQAQVATLRVVVPNPVAALPGLEITLNGEVLGPDALNKFVPIDRGNYTLRATAKGKQPWTIEVHVSPDGFAASRTVQMLRDP</sequence>
<protein>
    <submittedName>
        <fullName evidence="1">Uncharacterized protein</fullName>
    </submittedName>
</protein>